<comment type="caution">
    <text evidence="1">The sequence shown here is derived from an EMBL/GenBank/DDBJ whole genome shotgun (WGS) entry which is preliminary data.</text>
</comment>
<accession>A0A2G2WC25</accession>
<dbReference type="AlphaFoldDB" id="A0A2G2WC25"/>
<dbReference type="OrthoDB" id="185373at2759"/>
<keyword evidence="2" id="KW-1185">Reference proteome</keyword>
<dbReference type="Proteomes" id="UP000224567">
    <property type="component" value="Unassembled WGS sequence"/>
</dbReference>
<dbReference type="GO" id="GO:0003723">
    <property type="term" value="F:RNA binding"/>
    <property type="evidence" value="ECO:0007669"/>
    <property type="project" value="InterPro"/>
</dbReference>
<dbReference type="Gene3D" id="1.25.40.10">
    <property type="entry name" value="Tetratricopeptide repeat domain"/>
    <property type="match status" value="1"/>
</dbReference>
<dbReference type="InterPro" id="IPR011990">
    <property type="entry name" value="TPR-like_helical_dom_sf"/>
</dbReference>
<evidence type="ECO:0008006" key="3">
    <source>
        <dbReference type="Google" id="ProtNLM"/>
    </source>
</evidence>
<evidence type="ECO:0000313" key="1">
    <source>
        <dbReference type="EMBL" id="PHT42803.1"/>
    </source>
</evidence>
<dbReference type="EMBL" id="MLFT02000007">
    <property type="protein sequence ID" value="PHT42803.1"/>
    <property type="molecule type" value="Genomic_DNA"/>
</dbReference>
<dbReference type="PANTHER" id="PTHR47926:SF453">
    <property type="entry name" value="PENTATRICOPEPTIDE REPEAT (PPR) SUPERFAMILY PROTEIN"/>
    <property type="match status" value="1"/>
</dbReference>
<dbReference type="GO" id="GO:0009451">
    <property type="term" value="P:RNA modification"/>
    <property type="evidence" value="ECO:0007669"/>
    <property type="project" value="InterPro"/>
</dbReference>
<dbReference type="Pfam" id="PF20431">
    <property type="entry name" value="E_motif"/>
    <property type="match status" value="1"/>
</dbReference>
<name>A0A2G2WC25_CAPBA</name>
<dbReference type="PANTHER" id="PTHR47926">
    <property type="entry name" value="PENTATRICOPEPTIDE REPEAT-CONTAINING PROTEIN"/>
    <property type="match status" value="1"/>
</dbReference>
<dbReference type="STRING" id="33114.A0A2G2WC25"/>
<protein>
    <recommendedName>
        <fullName evidence="3">Pentatricopeptide repeat-containing protein</fullName>
    </recommendedName>
</protein>
<reference evidence="2" key="2">
    <citation type="journal article" date="2017" name="J. Anim. Genet.">
        <title>Multiple reference genome sequences of hot pepper reveal the massive evolution of plant disease resistance genes by retroduplication.</title>
        <authorList>
            <person name="Kim S."/>
            <person name="Park J."/>
            <person name="Yeom S.-I."/>
            <person name="Kim Y.-M."/>
            <person name="Seo E."/>
            <person name="Kim K.-T."/>
            <person name="Kim M.-S."/>
            <person name="Lee J.M."/>
            <person name="Cheong K."/>
            <person name="Shin H.-S."/>
            <person name="Kim S.-B."/>
            <person name="Han K."/>
            <person name="Lee J."/>
            <person name="Park M."/>
            <person name="Lee H.-A."/>
            <person name="Lee H.-Y."/>
            <person name="Lee Y."/>
            <person name="Oh S."/>
            <person name="Lee J.H."/>
            <person name="Choi E."/>
            <person name="Choi E."/>
            <person name="Lee S.E."/>
            <person name="Jeon J."/>
            <person name="Kim H."/>
            <person name="Choi G."/>
            <person name="Song H."/>
            <person name="Lee J."/>
            <person name="Lee S.-C."/>
            <person name="Kwon J.-K."/>
            <person name="Lee H.-Y."/>
            <person name="Koo N."/>
            <person name="Hong Y."/>
            <person name="Kim R.W."/>
            <person name="Kang W.-H."/>
            <person name="Huh J.H."/>
            <person name="Kang B.-C."/>
            <person name="Yang T.-J."/>
            <person name="Lee Y.-H."/>
            <person name="Bennetzen J.L."/>
            <person name="Choi D."/>
        </authorList>
    </citation>
    <scope>NUCLEOTIDE SEQUENCE [LARGE SCALE GENOMIC DNA]</scope>
    <source>
        <strain evidence="2">cv. PBC81</strain>
    </source>
</reference>
<proteinExistence type="predicted"/>
<gene>
    <name evidence="1" type="ORF">CQW23_16828</name>
</gene>
<reference evidence="1 2" key="1">
    <citation type="journal article" date="2017" name="Genome Biol.">
        <title>New reference genome sequences of hot pepper reveal the massive evolution of plant disease-resistance genes by retroduplication.</title>
        <authorList>
            <person name="Kim S."/>
            <person name="Park J."/>
            <person name="Yeom S.I."/>
            <person name="Kim Y.M."/>
            <person name="Seo E."/>
            <person name="Kim K.T."/>
            <person name="Kim M.S."/>
            <person name="Lee J.M."/>
            <person name="Cheong K."/>
            <person name="Shin H.S."/>
            <person name="Kim S.B."/>
            <person name="Han K."/>
            <person name="Lee J."/>
            <person name="Park M."/>
            <person name="Lee H.A."/>
            <person name="Lee H.Y."/>
            <person name="Lee Y."/>
            <person name="Oh S."/>
            <person name="Lee J.H."/>
            <person name="Choi E."/>
            <person name="Choi E."/>
            <person name="Lee S.E."/>
            <person name="Jeon J."/>
            <person name="Kim H."/>
            <person name="Choi G."/>
            <person name="Song H."/>
            <person name="Lee J."/>
            <person name="Lee S.C."/>
            <person name="Kwon J.K."/>
            <person name="Lee H.Y."/>
            <person name="Koo N."/>
            <person name="Hong Y."/>
            <person name="Kim R.W."/>
            <person name="Kang W.H."/>
            <person name="Huh J.H."/>
            <person name="Kang B.C."/>
            <person name="Yang T.J."/>
            <person name="Lee Y.H."/>
            <person name="Bennetzen J.L."/>
            <person name="Choi D."/>
        </authorList>
    </citation>
    <scope>NUCLEOTIDE SEQUENCE [LARGE SCALE GENOMIC DNA]</scope>
    <source>
        <strain evidence="2">cv. PBC81</strain>
    </source>
</reference>
<organism evidence="1 2">
    <name type="scientific">Capsicum baccatum</name>
    <name type="common">Peruvian pepper</name>
    <dbReference type="NCBI Taxonomy" id="33114"/>
    <lineage>
        <taxon>Eukaryota</taxon>
        <taxon>Viridiplantae</taxon>
        <taxon>Streptophyta</taxon>
        <taxon>Embryophyta</taxon>
        <taxon>Tracheophyta</taxon>
        <taxon>Spermatophyta</taxon>
        <taxon>Magnoliopsida</taxon>
        <taxon>eudicotyledons</taxon>
        <taxon>Gunneridae</taxon>
        <taxon>Pentapetalae</taxon>
        <taxon>asterids</taxon>
        <taxon>lamiids</taxon>
        <taxon>Solanales</taxon>
        <taxon>Solanaceae</taxon>
        <taxon>Solanoideae</taxon>
        <taxon>Capsiceae</taxon>
        <taxon>Capsicum</taxon>
    </lineage>
</organism>
<dbReference type="InterPro" id="IPR046848">
    <property type="entry name" value="E_motif"/>
</dbReference>
<dbReference type="InterPro" id="IPR046960">
    <property type="entry name" value="PPR_At4g14850-like_plant"/>
</dbReference>
<evidence type="ECO:0000313" key="2">
    <source>
        <dbReference type="Proteomes" id="UP000224567"/>
    </source>
</evidence>
<sequence>MIDNVFVASALIDMYSRCGSVEDAWNVFSSAPFKNVASWNAMIWLCKVYSRRDLAEKMAKDILQMDLKKPEGLVALSNVYAAEGEWANVENVMKDKGLNKMPGSSWL</sequence>